<dbReference type="EMBL" id="LR797425">
    <property type="protein sequence ID" value="CAB4215475.1"/>
    <property type="molecule type" value="Genomic_DNA"/>
</dbReference>
<protein>
    <submittedName>
        <fullName evidence="1">Uncharacterized protein</fullName>
    </submittedName>
</protein>
<name>A0A6J5QJP7_9CAUD</name>
<proteinExistence type="predicted"/>
<accession>A0A6J5QJP7</accession>
<gene>
    <name evidence="1" type="ORF">UFOVP1112_39</name>
    <name evidence="2" type="ORF">UFOVP1385_12</name>
    <name evidence="3" type="ORF">UFOVP1478_30</name>
</gene>
<dbReference type="EMBL" id="LR797335">
    <property type="protein sequence ID" value="CAB4203857.1"/>
    <property type="molecule type" value="Genomic_DNA"/>
</dbReference>
<organism evidence="1">
    <name type="scientific">uncultured Caudovirales phage</name>
    <dbReference type="NCBI Taxonomy" id="2100421"/>
    <lineage>
        <taxon>Viruses</taxon>
        <taxon>Duplodnaviria</taxon>
        <taxon>Heunggongvirae</taxon>
        <taxon>Uroviricota</taxon>
        <taxon>Caudoviricetes</taxon>
        <taxon>Peduoviridae</taxon>
        <taxon>Maltschvirus</taxon>
        <taxon>Maltschvirus maltsch</taxon>
    </lineage>
</organism>
<evidence type="ECO:0000313" key="1">
    <source>
        <dbReference type="EMBL" id="CAB4184860.1"/>
    </source>
</evidence>
<sequence length="146" mass="17885">MAFKYKRIFIRWFCFINNIWGIDTSLFEEIMNIEFIRKINSTKKRAYEYVEENKHLLQTSVTKKILLFYLEDTLKVTEEYKNLGRYEEFMAFVNGVIDYKNEDEYLSNNFHSVYEELLLLAYKIKRNVINYFLKERTKKEDALFMS</sequence>
<dbReference type="EMBL" id="LR797063">
    <property type="protein sequence ID" value="CAB4184860.1"/>
    <property type="molecule type" value="Genomic_DNA"/>
</dbReference>
<evidence type="ECO:0000313" key="3">
    <source>
        <dbReference type="EMBL" id="CAB4215475.1"/>
    </source>
</evidence>
<reference evidence="1" key="1">
    <citation type="submission" date="2020-05" db="EMBL/GenBank/DDBJ databases">
        <authorList>
            <person name="Chiriac C."/>
            <person name="Salcher M."/>
            <person name="Ghai R."/>
            <person name="Kavagutti S V."/>
        </authorList>
    </citation>
    <scope>NUCLEOTIDE SEQUENCE</scope>
</reference>
<evidence type="ECO:0000313" key="2">
    <source>
        <dbReference type="EMBL" id="CAB4203857.1"/>
    </source>
</evidence>